<dbReference type="AlphaFoldDB" id="A0A4Y2D4X5"/>
<organism evidence="1 2">
    <name type="scientific">Araneus ventricosus</name>
    <name type="common">Orbweaver spider</name>
    <name type="synonym">Epeira ventricosa</name>
    <dbReference type="NCBI Taxonomy" id="182803"/>
    <lineage>
        <taxon>Eukaryota</taxon>
        <taxon>Metazoa</taxon>
        <taxon>Ecdysozoa</taxon>
        <taxon>Arthropoda</taxon>
        <taxon>Chelicerata</taxon>
        <taxon>Arachnida</taxon>
        <taxon>Araneae</taxon>
        <taxon>Araneomorphae</taxon>
        <taxon>Entelegynae</taxon>
        <taxon>Araneoidea</taxon>
        <taxon>Araneidae</taxon>
        <taxon>Araneus</taxon>
    </lineage>
</organism>
<sequence length="80" mass="8932">MTDRGGLVVRSLFRDRRVPGFKSDSTKDPPRMLVWWSINLSSWVKCLNAIVAWNLGERGACSDVALVSTPQFKIAISVPK</sequence>
<accession>A0A4Y2D4X5</accession>
<protein>
    <submittedName>
        <fullName evidence="1">Uncharacterized protein</fullName>
    </submittedName>
</protein>
<dbReference type="EMBL" id="BGPR01000298">
    <property type="protein sequence ID" value="GBM11339.1"/>
    <property type="molecule type" value="Genomic_DNA"/>
</dbReference>
<keyword evidence="2" id="KW-1185">Reference proteome</keyword>
<evidence type="ECO:0000313" key="2">
    <source>
        <dbReference type="Proteomes" id="UP000499080"/>
    </source>
</evidence>
<gene>
    <name evidence="1" type="ORF">AVEN_13573_1</name>
</gene>
<dbReference type="Proteomes" id="UP000499080">
    <property type="component" value="Unassembled WGS sequence"/>
</dbReference>
<proteinExistence type="predicted"/>
<evidence type="ECO:0000313" key="1">
    <source>
        <dbReference type="EMBL" id="GBM11339.1"/>
    </source>
</evidence>
<comment type="caution">
    <text evidence="1">The sequence shown here is derived from an EMBL/GenBank/DDBJ whole genome shotgun (WGS) entry which is preliminary data.</text>
</comment>
<reference evidence="1 2" key="1">
    <citation type="journal article" date="2019" name="Sci. Rep.">
        <title>Orb-weaving spider Araneus ventricosus genome elucidates the spidroin gene catalogue.</title>
        <authorList>
            <person name="Kono N."/>
            <person name="Nakamura H."/>
            <person name="Ohtoshi R."/>
            <person name="Moran D.A.P."/>
            <person name="Shinohara A."/>
            <person name="Yoshida Y."/>
            <person name="Fujiwara M."/>
            <person name="Mori M."/>
            <person name="Tomita M."/>
            <person name="Arakawa K."/>
        </authorList>
    </citation>
    <scope>NUCLEOTIDE SEQUENCE [LARGE SCALE GENOMIC DNA]</scope>
</reference>
<name>A0A4Y2D4X5_ARAVE</name>